<proteinExistence type="predicted"/>
<dbReference type="EMBL" id="KF901051">
    <property type="protein sequence ID" value="AIF16320.1"/>
    <property type="molecule type" value="Genomic_DNA"/>
</dbReference>
<feature type="transmembrane region" description="Helical" evidence="1">
    <location>
        <begin position="87"/>
        <end position="107"/>
    </location>
</feature>
<reference evidence="2" key="1">
    <citation type="journal article" date="2014" name="Genome Biol. Evol.">
        <title>Pangenome evidence for extensive interdomain horizontal transfer affecting lineage core and shell genes in uncultured planktonic thaumarchaeota and euryarchaeota.</title>
        <authorList>
            <person name="Deschamps P."/>
            <person name="Zivanovic Y."/>
            <person name="Moreira D."/>
            <person name="Rodriguez-Valera F."/>
            <person name="Lopez-Garcia P."/>
        </authorList>
    </citation>
    <scope>NUCLEOTIDE SEQUENCE</scope>
</reference>
<evidence type="ECO:0000256" key="1">
    <source>
        <dbReference type="SAM" id="Phobius"/>
    </source>
</evidence>
<accession>A0A075HLZ9</accession>
<keyword evidence="1" id="KW-1133">Transmembrane helix</keyword>
<name>A0A075HLZ9_9ARCH</name>
<evidence type="ECO:0000313" key="2">
    <source>
        <dbReference type="EMBL" id="AIF16320.1"/>
    </source>
</evidence>
<protein>
    <submittedName>
        <fullName evidence="2">Uncharacterized protein</fullName>
    </submittedName>
</protein>
<keyword evidence="1" id="KW-0812">Transmembrane</keyword>
<sequence>MTFTTELDDLIRFGHGDLKRLRNIRDTVKHDNFITIEDKKYVESLISTHLRNQPLDESEPQVTRKLAPKRSVSTDSSTFNFSNNKKLGITAGIVAAIALIVVAGFSIQTMDQTDTSTNSETVTTSNIPLAINTDSTSYKKADIISISGSLKSTSTNSIELSIENTAGDKIWNEFVSVKNNGEFSTLVIAGGGGWESNGVYTLKGEQGNLQNELEFNFRI</sequence>
<dbReference type="AlphaFoldDB" id="A0A075HLZ9"/>
<organism evidence="2">
    <name type="scientific">uncultured marine thaumarchaeote KM3_73_E02</name>
    <dbReference type="NCBI Taxonomy" id="1456267"/>
    <lineage>
        <taxon>Archaea</taxon>
        <taxon>Nitrososphaerota</taxon>
        <taxon>environmental samples</taxon>
    </lineage>
</organism>
<keyword evidence="1" id="KW-0472">Membrane</keyword>